<evidence type="ECO:0000256" key="1">
    <source>
        <dbReference type="SAM" id="MobiDB-lite"/>
    </source>
</evidence>
<dbReference type="Proteomes" id="UP001302719">
    <property type="component" value="Chromosome"/>
</dbReference>
<feature type="region of interest" description="Disordered" evidence="1">
    <location>
        <begin position="48"/>
        <end position="73"/>
    </location>
</feature>
<dbReference type="KEGG" id="nall:PP769_12915"/>
<dbReference type="Pfam" id="PF09720">
    <property type="entry name" value="Unstab_antitox"/>
    <property type="match status" value="1"/>
</dbReference>
<organism evidence="2 3">
    <name type="scientific">Candidatus Nitrospira allomarina</name>
    <dbReference type="NCBI Taxonomy" id="3020900"/>
    <lineage>
        <taxon>Bacteria</taxon>
        <taxon>Pseudomonadati</taxon>
        <taxon>Nitrospirota</taxon>
        <taxon>Nitrospiria</taxon>
        <taxon>Nitrospirales</taxon>
        <taxon>Nitrospiraceae</taxon>
        <taxon>Nitrospira</taxon>
    </lineage>
</organism>
<accession>A0AA96GFL0</accession>
<gene>
    <name evidence="2" type="ORF">PP769_12915</name>
</gene>
<dbReference type="InterPro" id="IPR013406">
    <property type="entry name" value="CHP02574_addiction_mod"/>
</dbReference>
<proteinExistence type="predicted"/>
<sequence length="73" mass="8542">MRIQDIPEIDRLSTPEKILLVEELWDHIASDPSAVPIPQSHANELERRLHRQETQPGPLLSLEELQSRIDRRK</sequence>
<reference evidence="2 3" key="1">
    <citation type="submission" date="2023-01" db="EMBL/GenBank/DDBJ databases">
        <title>Cultivation and genomic characterization of new, ubiquitous marine nitrite-oxidizing bacteria from the Nitrospirales.</title>
        <authorList>
            <person name="Mueller A.J."/>
            <person name="Daebeler A."/>
            <person name="Herbold C.W."/>
            <person name="Kirkegaard R.H."/>
            <person name="Daims H."/>
        </authorList>
    </citation>
    <scope>NUCLEOTIDE SEQUENCE [LARGE SCALE GENOMIC DNA]</scope>
    <source>
        <strain evidence="2 3">VA</strain>
    </source>
</reference>
<evidence type="ECO:0000313" key="3">
    <source>
        <dbReference type="Proteomes" id="UP001302719"/>
    </source>
</evidence>
<dbReference type="EMBL" id="CP116967">
    <property type="protein sequence ID" value="WNM56876.1"/>
    <property type="molecule type" value="Genomic_DNA"/>
</dbReference>
<evidence type="ECO:0000313" key="2">
    <source>
        <dbReference type="EMBL" id="WNM56876.1"/>
    </source>
</evidence>
<keyword evidence="3" id="KW-1185">Reference proteome</keyword>
<dbReference type="NCBIfam" id="TIGR02574">
    <property type="entry name" value="stabl_TIGR02574"/>
    <property type="match status" value="1"/>
</dbReference>
<protein>
    <submittedName>
        <fullName evidence="2">Addiction module protein</fullName>
    </submittedName>
</protein>
<dbReference type="AlphaFoldDB" id="A0AA96GFL0"/>
<name>A0AA96GFL0_9BACT</name>
<dbReference type="RefSeq" id="WP_312640739.1">
    <property type="nucleotide sequence ID" value="NZ_CP116967.1"/>
</dbReference>